<evidence type="ECO:0000313" key="2">
    <source>
        <dbReference type="EMBL" id="GAA2461934.1"/>
    </source>
</evidence>
<dbReference type="EMBL" id="BAAATK010000098">
    <property type="protein sequence ID" value="GAA2461934.1"/>
    <property type="molecule type" value="Genomic_DNA"/>
</dbReference>
<keyword evidence="3" id="KW-1185">Reference proteome</keyword>
<name>A0ABP5XP00_9ACTN</name>
<evidence type="ECO:0000313" key="3">
    <source>
        <dbReference type="Proteomes" id="UP001500460"/>
    </source>
</evidence>
<feature type="compositionally biased region" description="Low complexity" evidence="1">
    <location>
        <begin position="32"/>
        <end position="44"/>
    </location>
</feature>
<accession>A0ABP5XP00</accession>
<organism evidence="2 3">
    <name type="scientific">Streptomyces glaucus</name>
    <dbReference type="NCBI Taxonomy" id="284029"/>
    <lineage>
        <taxon>Bacteria</taxon>
        <taxon>Bacillati</taxon>
        <taxon>Actinomycetota</taxon>
        <taxon>Actinomycetes</taxon>
        <taxon>Kitasatosporales</taxon>
        <taxon>Streptomycetaceae</taxon>
        <taxon>Streptomyces</taxon>
    </lineage>
</organism>
<proteinExistence type="predicted"/>
<sequence>MPDGAAAVRAHGRAGNTRPPREALVPGRYGAHGHSSAPAAAADGPEARTWGDRWFPQLELESASGRREQGSGRSSFSPAGGTSCRADRRRTVRLVKTRG</sequence>
<evidence type="ECO:0008006" key="4">
    <source>
        <dbReference type="Google" id="ProtNLM"/>
    </source>
</evidence>
<comment type="caution">
    <text evidence="2">The sequence shown here is derived from an EMBL/GenBank/DDBJ whole genome shotgun (WGS) entry which is preliminary data.</text>
</comment>
<feature type="compositionally biased region" description="Basic residues" evidence="1">
    <location>
        <begin position="87"/>
        <end position="99"/>
    </location>
</feature>
<reference evidence="3" key="1">
    <citation type="journal article" date="2019" name="Int. J. Syst. Evol. Microbiol.">
        <title>The Global Catalogue of Microorganisms (GCM) 10K type strain sequencing project: providing services to taxonomists for standard genome sequencing and annotation.</title>
        <authorList>
            <consortium name="The Broad Institute Genomics Platform"/>
            <consortium name="The Broad Institute Genome Sequencing Center for Infectious Disease"/>
            <person name="Wu L."/>
            <person name="Ma J."/>
        </authorList>
    </citation>
    <scope>NUCLEOTIDE SEQUENCE [LARGE SCALE GENOMIC DNA]</scope>
    <source>
        <strain evidence="3">JCM 6922</strain>
    </source>
</reference>
<feature type="compositionally biased region" description="Low complexity" evidence="1">
    <location>
        <begin position="1"/>
        <end position="15"/>
    </location>
</feature>
<evidence type="ECO:0000256" key="1">
    <source>
        <dbReference type="SAM" id="MobiDB-lite"/>
    </source>
</evidence>
<gene>
    <name evidence="2" type="ORF">GCM10010421_64280</name>
</gene>
<feature type="region of interest" description="Disordered" evidence="1">
    <location>
        <begin position="1"/>
        <end position="99"/>
    </location>
</feature>
<dbReference type="Proteomes" id="UP001500460">
    <property type="component" value="Unassembled WGS sequence"/>
</dbReference>
<protein>
    <recommendedName>
        <fullName evidence="4">Secreted protein</fullName>
    </recommendedName>
</protein>